<dbReference type="InterPro" id="IPR019823">
    <property type="entry name" value="Mechanosensitive_channel_CS"/>
</dbReference>
<dbReference type="PANTHER" id="PTHR30266:SF2">
    <property type="entry name" value="LARGE-CONDUCTANCE MECHANOSENSITIVE CHANNEL"/>
    <property type="match status" value="1"/>
</dbReference>
<feature type="region of interest" description="Disordered" evidence="11">
    <location>
        <begin position="130"/>
        <end position="153"/>
    </location>
</feature>
<evidence type="ECO:0000313" key="13">
    <source>
        <dbReference type="Proteomes" id="UP000637628"/>
    </source>
</evidence>
<keyword evidence="3 10" id="KW-0813">Transport</keyword>
<dbReference type="Gene3D" id="1.10.1200.120">
    <property type="entry name" value="Large-conductance mechanosensitive channel, MscL, domain 1"/>
    <property type="match status" value="1"/>
</dbReference>
<keyword evidence="4 10" id="KW-1003">Cell membrane</keyword>
<comment type="subunit">
    <text evidence="10">Homopentamer.</text>
</comment>
<protein>
    <recommendedName>
        <fullName evidence="10">Large-conductance mechanosensitive channel</fullName>
    </recommendedName>
</protein>
<evidence type="ECO:0000256" key="4">
    <source>
        <dbReference type="ARBA" id="ARBA00022475"/>
    </source>
</evidence>
<evidence type="ECO:0000256" key="1">
    <source>
        <dbReference type="ARBA" id="ARBA00004651"/>
    </source>
</evidence>
<dbReference type="Pfam" id="PF01741">
    <property type="entry name" value="MscL"/>
    <property type="match status" value="1"/>
</dbReference>
<dbReference type="InterPro" id="IPR036019">
    <property type="entry name" value="MscL_channel"/>
</dbReference>
<comment type="subcellular location">
    <subcellularLocation>
        <location evidence="1 10">Cell membrane</location>
        <topology evidence="1 10">Multi-pass membrane protein</topology>
    </subcellularLocation>
</comment>
<dbReference type="HAMAP" id="MF_00115">
    <property type="entry name" value="MscL"/>
    <property type="match status" value="1"/>
</dbReference>
<keyword evidence="7 10" id="KW-0406">Ion transport</keyword>
<dbReference type="SUPFAM" id="SSF81330">
    <property type="entry name" value="Gated mechanosensitive channel"/>
    <property type="match status" value="1"/>
</dbReference>
<gene>
    <name evidence="10" type="primary">mscL</name>
    <name evidence="12" type="ORF">Adu01nite_48300</name>
</gene>
<dbReference type="InterPro" id="IPR037673">
    <property type="entry name" value="MSC/AndL"/>
</dbReference>
<evidence type="ECO:0000256" key="3">
    <source>
        <dbReference type="ARBA" id="ARBA00022448"/>
    </source>
</evidence>
<comment type="function">
    <text evidence="10">Channel that opens in response to stretch forces in the membrane lipid bilayer. May participate in the regulation of osmotic pressure changes within the cell.</text>
</comment>
<accession>A0ABQ3Z0Y2</accession>
<name>A0ABQ3Z0Y2_9ACTN</name>
<evidence type="ECO:0000256" key="9">
    <source>
        <dbReference type="ARBA" id="ARBA00023303"/>
    </source>
</evidence>
<proteinExistence type="inferred from homology"/>
<dbReference type="InterPro" id="IPR001185">
    <property type="entry name" value="MS_channel"/>
</dbReference>
<evidence type="ECO:0000256" key="5">
    <source>
        <dbReference type="ARBA" id="ARBA00022692"/>
    </source>
</evidence>
<feature type="transmembrane region" description="Helical" evidence="10">
    <location>
        <begin position="20"/>
        <end position="42"/>
    </location>
</feature>
<keyword evidence="8 10" id="KW-0472">Membrane</keyword>
<evidence type="ECO:0000256" key="8">
    <source>
        <dbReference type="ARBA" id="ARBA00023136"/>
    </source>
</evidence>
<dbReference type="PANTHER" id="PTHR30266">
    <property type="entry name" value="MECHANOSENSITIVE CHANNEL MSCL"/>
    <property type="match status" value="1"/>
</dbReference>
<comment type="similarity">
    <text evidence="2 10">Belongs to the MscL family.</text>
</comment>
<organism evidence="12 13">
    <name type="scientific">Paractinoplanes durhamensis</name>
    <dbReference type="NCBI Taxonomy" id="113563"/>
    <lineage>
        <taxon>Bacteria</taxon>
        <taxon>Bacillati</taxon>
        <taxon>Actinomycetota</taxon>
        <taxon>Actinomycetes</taxon>
        <taxon>Micromonosporales</taxon>
        <taxon>Micromonosporaceae</taxon>
        <taxon>Paractinoplanes</taxon>
    </lineage>
</organism>
<keyword evidence="5 10" id="KW-0812">Transmembrane</keyword>
<keyword evidence="6 10" id="KW-1133">Transmembrane helix</keyword>
<dbReference type="EMBL" id="BOML01000038">
    <property type="protein sequence ID" value="GIE03480.1"/>
    <property type="molecule type" value="Genomic_DNA"/>
</dbReference>
<evidence type="ECO:0000313" key="12">
    <source>
        <dbReference type="EMBL" id="GIE03480.1"/>
    </source>
</evidence>
<evidence type="ECO:0000256" key="11">
    <source>
        <dbReference type="SAM" id="MobiDB-lite"/>
    </source>
</evidence>
<feature type="compositionally biased region" description="Basic and acidic residues" evidence="11">
    <location>
        <begin position="135"/>
        <end position="153"/>
    </location>
</feature>
<dbReference type="PROSITE" id="PS01327">
    <property type="entry name" value="MSCL"/>
    <property type="match status" value="1"/>
</dbReference>
<comment type="caution">
    <text evidence="12">The sequence shown here is derived from an EMBL/GenBank/DDBJ whole genome shotgun (WGS) entry which is preliminary data.</text>
</comment>
<evidence type="ECO:0000256" key="2">
    <source>
        <dbReference type="ARBA" id="ARBA00007254"/>
    </source>
</evidence>
<dbReference type="PRINTS" id="PR01264">
    <property type="entry name" value="MECHCHANNEL"/>
</dbReference>
<dbReference type="Proteomes" id="UP000637628">
    <property type="component" value="Unassembled WGS sequence"/>
</dbReference>
<evidence type="ECO:0000256" key="10">
    <source>
        <dbReference type="HAMAP-Rule" id="MF_00115"/>
    </source>
</evidence>
<evidence type="ECO:0000256" key="6">
    <source>
        <dbReference type="ARBA" id="ARBA00022989"/>
    </source>
</evidence>
<keyword evidence="9 10" id="KW-0407">Ion channel</keyword>
<sequence length="153" mass="16738">MNKIFQGFKDFIMRGNVVDLAVGIVIGAAFTGVVTAFTTGFIKPLIQLLGGGTGTGAGAWEPRDGVIFDYATFINAIITFLITAAVLYFLVVMPLNYLAERRRRGEEPPPNAPSEDIVLLTQIRDLLAQNSGASEARHQAAEEFQRRDQEPPR</sequence>
<evidence type="ECO:0000256" key="7">
    <source>
        <dbReference type="ARBA" id="ARBA00023065"/>
    </source>
</evidence>
<dbReference type="NCBIfam" id="TIGR00220">
    <property type="entry name" value="mscL"/>
    <property type="match status" value="1"/>
</dbReference>
<reference evidence="12 13" key="1">
    <citation type="submission" date="2021-01" db="EMBL/GenBank/DDBJ databases">
        <title>Whole genome shotgun sequence of Actinoplanes durhamensis NBRC 14914.</title>
        <authorList>
            <person name="Komaki H."/>
            <person name="Tamura T."/>
        </authorList>
    </citation>
    <scope>NUCLEOTIDE SEQUENCE [LARGE SCALE GENOMIC DNA]</scope>
    <source>
        <strain evidence="12 13">NBRC 14914</strain>
    </source>
</reference>
<keyword evidence="13" id="KW-1185">Reference proteome</keyword>
<feature type="transmembrane region" description="Helical" evidence="10">
    <location>
        <begin position="70"/>
        <end position="95"/>
    </location>
</feature>